<dbReference type="PROSITE" id="PS00678">
    <property type="entry name" value="WD_REPEATS_1"/>
    <property type="match status" value="2"/>
</dbReference>
<evidence type="ECO:0000256" key="4">
    <source>
        <dbReference type="ARBA" id="ARBA00022786"/>
    </source>
</evidence>
<dbReference type="SUPFAM" id="SSF50978">
    <property type="entry name" value="WD40 repeat-like"/>
    <property type="match status" value="1"/>
</dbReference>
<proteinExistence type="inferred from homology"/>
<dbReference type="InterPro" id="IPR015943">
    <property type="entry name" value="WD40/YVTN_repeat-like_dom_sf"/>
</dbReference>
<dbReference type="PRINTS" id="PR00320">
    <property type="entry name" value="GPROTEINBRPT"/>
</dbReference>
<dbReference type="CDD" id="cd00200">
    <property type="entry name" value="WD40"/>
    <property type="match status" value="1"/>
</dbReference>
<dbReference type="InterPro" id="IPR019775">
    <property type="entry name" value="WD40_repeat_CS"/>
</dbReference>
<sequence length="805" mass="85634">MDALHRVLMAREVLARRVSVRPFVGDFSSSWDGRSGAGVHVFSAAGLPTVEEQLPFTVTFAKERCGGDLVAAAGEGGCVQLFDTSKSPPEYPDIHGPGTAIDTWQAHSNSIFDIAWLQNDTHLLTGSGDQVIRLWNLEAQRCVQELRGHQGSIKSVCVQATQNNCLASGGRDGAIMLWDLRTAVRATRPSGRVYSRCDPVATIKNAHPSPLVAPRRRSSKDAAAGVTSVLYLKDGTIIASSGHADGVIKYWDTRKLHAPLVQTPQLTSAESPEAPARIHGIVCLAQDSTGGRLIASSRNNHIYMYDALNPERGPFHSFTGHQSQSFYTKATFSPDDSHILSGSTDNHVYIWEADRPQSGPFVLEGHVGEVTGVDWCKTDVTKVATCSDDCTVRVWTIKRSREGRDGRANAAAMRKRIYSARPNPAPAPASDLGPETPTSATSRARASKEAAADVAAACACVDVGGKDLPGAPGEREPGAVLEVENATGTSERLKPEAALKAENATGTSGRLEPEAVLEPEKATGTSGQLKEGGVGSGGEMDRGLSAGGSGRGENLGAESVDVYGGKKCELRLGGPIDNRALRPVQIYGSESKVEALQRKCTAQRAEATETEALQATPHKEGTRVLSAGGSLNPSRSPSTPVNVEGFEEGRLGLNPGPSPQFAFWNLGSRVRAPQETVVRSSDGTHASEPGLQSPCLRLDASNAKVSEKAVSPLRKEGPGRSVHRLPLSPTRVNVQVRGTPKRSPGIPLGELLDQQENVSPLGLKNAVTATVKDKDALESPSSVLMSPLESSRKRQRTIIDYFKNP</sequence>
<gene>
    <name evidence="8" type="ORF">KFL_001100030</name>
</gene>
<dbReference type="PROSITE" id="PS50294">
    <property type="entry name" value="WD_REPEATS_REGION"/>
    <property type="match status" value="2"/>
</dbReference>
<dbReference type="Proteomes" id="UP000054558">
    <property type="component" value="Unassembled WGS sequence"/>
</dbReference>
<protein>
    <submittedName>
        <fullName evidence="8">Uncharacterized protein</fullName>
    </submittedName>
</protein>
<feature type="region of interest" description="Disordered" evidence="7">
    <location>
        <begin position="419"/>
        <end position="447"/>
    </location>
</feature>
<evidence type="ECO:0000256" key="2">
    <source>
        <dbReference type="ARBA" id="ARBA00022574"/>
    </source>
</evidence>
<evidence type="ECO:0000256" key="7">
    <source>
        <dbReference type="SAM" id="MobiDB-lite"/>
    </source>
</evidence>
<comment type="pathway">
    <text evidence="1">Protein modification; protein ubiquitination.</text>
</comment>
<feature type="repeat" description="WD" evidence="6">
    <location>
        <begin position="104"/>
        <end position="145"/>
    </location>
</feature>
<dbReference type="AlphaFoldDB" id="A0A1Y1HYW9"/>
<name>A0A1Y1HYW9_KLENI</name>
<evidence type="ECO:0000256" key="6">
    <source>
        <dbReference type="PROSITE-ProRule" id="PRU00221"/>
    </source>
</evidence>
<dbReference type="PANTHER" id="PTHR22852:SF0">
    <property type="entry name" value="DENTICLELESS PROTEIN HOMOLOG"/>
    <property type="match status" value="1"/>
</dbReference>
<dbReference type="Gene3D" id="2.130.10.10">
    <property type="entry name" value="YVTN repeat-like/Quinoprotein amine dehydrogenase"/>
    <property type="match status" value="3"/>
</dbReference>
<dbReference type="Pfam" id="PF00400">
    <property type="entry name" value="WD40"/>
    <property type="match status" value="5"/>
</dbReference>
<dbReference type="InterPro" id="IPR020472">
    <property type="entry name" value="WD40_PAC1"/>
</dbReference>
<keyword evidence="9" id="KW-1185">Reference proteome</keyword>
<evidence type="ECO:0000256" key="1">
    <source>
        <dbReference type="ARBA" id="ARBA00004906"/>
    </source>
</evidence>
<keyword evidence="3" id="KW-0677">Repeat</keyword>
<evidence type="ECO:0000256" key="3">
    <source>
        <dbReference type="ARBA" id="ARBA00022737"/>
    </source>
</evidence>
<organism evidence="8 9">
    <name type="scientific">Klebsormidium nitens</name>
    <name type="common">Green alga</name>
    <name type="synonym">Ulothrix nitens</name>
    <dbReference type="NCBI Taxonomy" id="105231"/>
    <lineage>
        <taxon>Eukaryota</taxon>
        <taxon>Viridiplantae</taxon>
        <taxon>Streptophyta</taxon>
        <taxon>Klebsormidiophyceae</taxon>
        <taxon>Klebsormidiales</taxon>
        <taxon>Klebsormidiaceae</taxon>
        <taxon>Klebsormidium</taxon>
    </lineage>
</organism>
<dbReference type="InterPro" id="IPR001680">
    <property type="entry name" value="WD40_rpt"/>
</dbReference>
<evidence type="ECO:0000313" key="9">
    <source>
        <dbReference type="Proteomes" id="UP000054558"/>
    </source>
</evidence>
<dbReference type="InterPro" id="IPR036322">
    <property type="entry name" value="WD40_repeat_dom_sf"/>
</dbReference>
<comment type="similarity">
    <text evidence="5">Belongs to the WD repeat cdt2 family.</text>
</comment>
<dbReference type="GO" id="GO:0043161">
    <property type="term" value="P:proteasome-mediated ubiquitin-dependent protein catabolic process"/>
    <property type="evidence" value="ECO:0000318"/>
    <property type="project" value="GO_Central"/>
</dbReference>
<dbReference type="SMART" id="SM00320">
    <property type="entry name" value="WD40"/>
    <property type="match status" value="6"/>
</dbReference>
<dbReference type="InterPro" id="IPR051865">
    <property type="entry name" value="WD-repeat_CDT2_adapter"/>
</dbReference>
<feature type="repeat" description="WD" evidence="6">
    <location>
        <begin position="332"/>
        <end position="352"/>
    </location>
</feature>
<dbReference type="GO" id="GO:0005634">
    <property type="term" value="C:nucleus"/>
    <property type="evidence" value="ECO:0000318"/>
    <property type="project" value="GO_Central"/>
</dbReference>
<evidence type="ECO:0000256" key="5">
    <source>
        <dbReference type="ARBA" id="ARBA00038344"/>
    </source>
</evidence>
<dbReference type="PANTHER" id="PTHR22852">
    <property type="entry name" value="LETHAL 2 DENTICLELESS PROTEIN RETINOIC ACID-REGULATED NUCLEAR MATRIX-ASSOCIATED PROTEIN"/>
    <property type="match status" value="1"/>
</dbReference>
<feature type="region of interest" description="Disordered" evidence="7">
    <location>
        <begin position="774"/>
        <end position="797"/>
    </location>
</feature>
<feature type="repeat" description="WD" evidence="6">
    <location>
        <begin position="363"/>
        <end position="405"/>
    </location>
</feature>
<keyword evidence="4" id="KW-0833">Ubl conjugation pathway</keyword>
<evidence type="ECO:0000313" key="8">
    <source>
        <dbReference type="EMBL" id="GAQ82389.1"/>
    </source>
</evidence>
<dbReference type="EMBL" id="DF237059">
    <property type="protein sequence ID" value="GAQ82389.1"/>
    <property type="molecule type" value="Genomic_DNA"/>
</dbReference>
<keyword evidence="2 6" id="KW-0853">WD repeat</keyword>
<dbReference type="GO" id="GO:0030674">
    <property type="term" value="F:protein-macromolecule adaptor activity"/>
    <property type="evidence" value="ECO:0000318"/>
    <property type="project" value="GO_Central"/>
</dbReference>
<accession>A0A1Y1HYW9</accession>
<dbReference type="OrthoDB" id="2096344at2759"/>
<reference evidence="8 9" key="1">
    <citation type="journal article" date="2014" name="Nat. Commun.">
        <title>Klebsormidium flaccidum genome reveals primary factors for plant terrestrial adaptation.</title>
        <authorList>
            <person name="Hori K."/>
            <person name="Maruyama F."/>
            <person name="Fujisawa T."/>
            <person name="Togashi T."/>
            <person name="Yamamoto N."/>
            <person name="Seo M."/>
            <person name="Sato S."/>
            <person name="Yamada T."/>
            <person name="Mori H."/>
            <person name="Tajima N."/>
            <person name="Moriyama T."/>
            <person name="Ikeuchi M."/>
            <person name="Watanabe M."/>
            <person name="Wada H."/>
            <person name="Kobayashi K."/>
            <person name="Saito M."/>
            <person name="Masuda T."/>
            <person name="Sasaki-Sekimoto Y."/>
            <person name="Mashiguchi K."/>
            <person name="Awai K."/>
            <person name="Shimojima M."/>
            <person name="Masuda S."/>
            <person name="Iwai M."/>
            <person name="Nobusawa T."/>
            <person name="Narise T."/>
            <person name="Kondo S."/>
            <person name="Saito H."/>
            <person name="Sato R."/>
            <person name="Murakawa M."/>
            <person name="Ihara Y."/>
            <person name="Oshima-Yamada Y."/>
            <person name="Ohtaka K."/>
            <person name="Satoh M."/>
            <person name="Sonobe K."/>
            <person name="Ishii M."/>
            <person name="Ohtani R."/>
            <person name="Kanamori-Sato M."/>
            <person name="Honoki R."/>
            <person name="Miyazaki D."/>
            <person name="Mochizuki H."/>
            <person name="Umetsu J."/>
            <person name="Higashi K."/>
            <person name="Shibata D."/>
            <person name="Kamiya Y."/>
            <person name="Sato N."/>
            <person name="Nakamura Y."/>
            <person name="Tabata S."/>
            <person name="Ida S."/>
            <person name="Kurokawa K."/>
            <person name="Ohta H."/>
        </authorList>
    </citation>
    <scope>NUCLEOTIDE SEQUENCE [LARGE SCALE GENOMIC DNA]</scope>
    <source>
        <strain evidence="8 9">NIES-2285</strain>
    </source>
</reference>
<dbReference type="PROSITE" id="PS50082">
    <property type="entry name" value="WD_REPEATS_2"/>
    <property type="match status" value="4"/>
</dbReference>
<feature type="repeat" description="WD" evidence="6">
    <location>
        <begin position="146"/>
        <end position="188"/>
    </location>
</feature>
<dbReference type="STRING" id="105231.A0A1Y1HYW9"/>